<dbReference type="KEGG" id="paa:Paes_1096"/>
<organism evidence="2 3">
    <name type="scientific">Prosthecochloris aestuarii (strain DSM 271 / SK 413)</name>
    <dbReference type="NCBI Taxonomy" id="290512"/>
    <lineage>
        <taxon>Bacteria</taxon>
        <taxon>Pseudomonadati</taxon>
        <taxon>Chlorobiota</taxon>
        <taxon>Chlorobiia</taxon>
        <taxon>Chlorobiales</taxon>
        <taxon>Chlorobiaceae</taxon>
        <taxon>Prosthecochloris</taxon>
    </lineage>
</organism>
<evidence type="ECO:0000313" key="3">
    <source>
        <dbReference type="Proteomes" id="UP000002725"/>
    </source>
</evidence>
<proteinExistence type="predicted"/>
<sequence length="157" mass="17300">METEYVFAVIGACATVAAPILALYLQRYFDNRPYKSIDSSKKAICGNWNGSIMQNVLGNDECIPIEINFRTKGKKLIADLMVTYKAQLIHLVASGNFPSDRYISLNYRNKKDTTLQFGSIIAALNAKGDMITGLYAGYGSTNERIISGKISLSKINS</sequence>
<keyword evidence="1" id="KW-0472">Membrane</keyword>
<dbReference type="EMBL" id="CP001108">
    <property type="protein sequence ID" value="ACF46129.1"/>
    <property type="molecule type" value="Genomic_DNA"/>
</dbReference>
<evidence type="ECO:0000256" key="1">
    <source>
        <dbReference type="SAM" id="Phobius"/>
    </source>
</evidence>
<keyword evidence="3" id="KW-1185">Reference proteome</keyword>
<name>B4S7U2_PROA2</name>
<dbReference type="HOGENOM" id="CLU_1676287_0_0_10"/>
<dbReference type="AlphaFoldDB" id="B4S7U2"/>
<evidence type="ECO:0000313" key="2">
    <source>
        <dbReference type="EMBL" id="ACF46129.1"/>
    </source>
</evidence>
<keyword evidence="1" id="KW-0812">Transmembrane</keyword>
<keyword evidence="1" id="KW-1133">Transmembrane helix</keyword>
<accession>B4S7U2</accession>
<evidence type="ECO:0008006" key="4">
    <source>
        <dbReference type="Google" id="ProtNLM"/>
    </source>
</evidence>
<gene>
    <name evidence="2" type="ordered locus">Paes_1096</name>
</gene>
<dbReference type="RefSeq" id="WP_012505666.1">
    <property type="nucleotide sequence ID" value="NC_011059.1"/>
</dbReference>
<protein>
    <recommendedName>
        <fullName evidence="4">SMODS-associating 2TM beta-strand rich effector domain-containing protein</fullName>
    </recommendedName>
</protein>
<dbReference type="STRING" id="290512.Paes_1096"/>
<dbReference type="Proteomes" id="UP000002725">
    <property type="component" value="Chromosome"/>
</dbReference>
<feature type="transmembrane region" description="Helical" evidence="1">
    <location>
        <begin position="6"/>
        <end position="25"/>
    </location>
</feature>
<reference evidence="2" key="1">
    <citation type="submission" date="2008-06" db="EMBL/GenBank/DDBJ databases">
        <title>Complete sequence of chromosome of Prosthecochloris aestuarii DSM 271.</title>
        <authorList>
            <consortium name="US DOE Joint Genome Institute"/>
            <person name="Lucas S."/>
            <person name="Copeland A."/>
            <person name="Lapidus A."/>
            <person name="Glavina del Rio T."/>
            <person name="Dalin E."/>
            <person name="Tice H."/>
            <person name="Bruce D."/>
            <person name="Goodwin L."/>
            <person name="Pitluck S."/>
            <person name="Schmutz J."/>
            <person name="Larimer F."/>
            <person name="Land M."/>
            <person name="Hauser L."/>
            <person name="Kyrpides N."/>
            <person name="Anderson I."/>
            <person name="Liu Z."/>
            <person name="Li T."/>
            <person name="Zhao F."/>
            <person name="Overmann J."/>
            <person name="Bryant D.A."/>
            <person name="Richardson P."/>
        </authorList>
    </citation>
    <scope>NUCLEOTIDE SEQUENCE [LARGE SCALE GENOMIC DNA]</scope>
    <source>
        <strain evidence="2">DSM 271</strain>
    </source>
</reference>